<dbReference type="PANTHER" id="PTHR22617:SF23">
    <property type="entry name" value="CHEMOTAXIS PROTEIN CHEW"/>
    <property type="match status" value="1"/>
</dbReference>
<dbReference type="PATRIC" id="fig|1280514.3.peg.1608"/>
<dbReference type="PANTHER" id="PTHR22617">
    <property type="entry name" value="CHEMOTAXIS SENSOR HISTIDINE KINASE-RELATED"/>
    <property type="match status" value="1"/>
</dbReference>
<dbReference type="GO" id="GO:0006935">
    <property type="term" value="P:chemotaxis"/>
    <property type="evidence" value="ECO:0007669"/>
    <property type="project" value="InterPro"/>
</dbReference>
<proteinExistence type="predicted"/>
<dbReference type="Gene3D" id="2.40.50.180">
    <property type="entry name" value="CheA-289, Domain 4"/>
    <property type="match status" value="1"/>
</dbReference>
<comment type="caution">
    <text evidence="2">The sequence shown here is derived from an EMBL/GenBank/DDBJ whole genome shotgun (WGS) entry which is preliminary data.</text>
</comment>
<dbReference type="InterPro" id="IPR002545">
    <property type="entry name" value="CheW-lke_dom"/>
</dbReference>
<dbReference type="PROSITE" id="PS50851">
    <property type="entry name" value="CHEW"/>
    <property type="match status" value="1"/>
</dbReference>
<dbReference type="EMBL" id="JXYS01000027">
    <property type="protein sequence ID" value="KJF17945.1"/>
    <property type="molecule type" value="Genomic_DNA"/>
</dbReference>
<accession>A0A0D8HJ21</accession>
<dbReference type="SMART" id="SM00260">
    <property type="entry name" value="CheW"/>
    <property type="match status" value="1"/>
</dbReference>
<dbReference type="Proteomes" id="UP000032360">
    <property type="component" value="Unassembled WGS sequence"/>
</dbReference>
<dbReference type="GO" id="GO:0005829">
    <property type="term" value="C:cytosol"/>
    <property type="evidence" value="ECO:0007669"/>
    <property type="project" value="TreeGrafter"/>
</dbReference>
<evidence type="ECO:0000313" key="2">
    <source>
        <dbReference type="EMBL" id="KJF17945.1"/>
    </source>
</evidence>
<dbReference type="InterPro" id="IPR036061">
    <property type="entry name" value="CheW-like_dom_sf"/>
</dbReference>
<dbReference type="InterPro" id="IPR039315">
    <property type="entry name" value="CheW"/>
</dbReference>
<gene>
    <name evidence="2" type="primary">cheW</name>
    <name evidence="2" type="ORF">AXFE_12300</name>
</gene>
<name>A0A0D8HJ21_9ACTN</name>
<evidence type="ECO:0000313" key="3">
    <source>
        <dbReference type="Proteomes" id="UP000032360"/>
    </source>
</evidence>
<dbReference type="Gene3D" id="2.30.30.40">
    <property type="entry name" value="SH3 Domains"/>
    <property type="match status" value="1"/>
</dbReference>
<sequence>MSQKILSEKQYCTFYLDNHFLGIGVREVQEVLKYQPMTSVPLADDVVAGLINLRGQIVTALDLRKVMGLAHLDGRLPMNIVVRSDDGPLSLLVDEIGDVVEVEADFFEDPPETLEVSFRHLIRGVYKLEGKLMLVLDLERAVFSLVDA</sequence>
<dbReference type="GO" id="GO:0007165">
    <property type="term" value="P:signal transduction"/>
    <property type="evidence" value="ECO:0007669"/>
    <property type="project" value="InterPro"/>
</dbReference>
<protein>
    <submittedName>
        <fullName evidence="2">Chemotaxis protein CheW</fullName>
    </submittedName>
</protein>
<dbReference type="RefSeq" id="WP_200891197.1">
    <property type="nucleotide sequence ID" value="NZ_JXYS01000027.1"/>
</dbReference>
<keyword evidence="3" id="KW-1185">Reference proteome</keyword>
<dbReference type="AlphaFoldDB" id="A0A0D8HJ21"/>
<reference evidence="2 3" key="1">
    <citation type="submission" date="2015-01" db="EMBL/GenBank/DDBJ databases">
        <title>Draft genome of the acidophilic iron oxidizer Acidithrix ferrooxidans strain Py-F3.</title>
        <authorList>
            <person name="Poehlein A."/>
            <person name="Eisen S."/>
            <person name="Schloemann M."/>
            <person name="Johnson B.D."/>
            <person name="Daniel R."/>
            <person name="Muehling M."/>
        </authorList>
    </citation>
    <scope>NUCLEOTIDE SEQUENCE [LARGE SCALE GENOMIC DNA]</scope>
    <source>
        <strain evidence="2 3">Py-F3</strain>
    </source>
</reference>
<dbReference type="Pfam" id="PF01584">
    <property type="entry name" value="CheW"/>
    <property type="match status" value="1"/>
</dbReference>
<dbReference type="STRING" id="1280514.AXFE_12300"/>
<dbReference type="SUPFAM" id="SSF50341">
    <property type="entry name" value="CheW-like"/>
    <property type="match status" value="1"/>
</dbReference>
<feature type="domain" description="CheW-like" evidence="1">
    <location>
        <begin position="8"/>
        <end position="147"/>
    </location>
</feature>
<evidence type="ECO:0000259" key="1">
    <source>
        <dbReference type="PROSITE" id="PS50851"/>
    </source>
</evidence>
<organism evidence="2 3">
    <name type="scientific">Acidithrix ferrooxidans</name>
    <dbReference type="NCBI Taxonomy" id="1280514"/>
    <lineage>
        <taxon>Bacteria</taxon>
        <taxon>Bacillati</taxon>
        <taxon>Actinomycetota</taxon>
        <taxon>Acidimicrobiia</taxon>
        <taxon>Acidimicrobiales</taxon>
        <taxon>Acidimicrobiaceae</taxon>
        <taxon>Acidithrix</taxon>
    </lineage>
</organism>